<evidence type="ECO:0000313" key="4">
    <source>
        <dbReference type="Proteomes" id="UP000011744"/>
    </source>
</evidence>
<dbReference type="Gene3D" id="3.40.50.1820">
    <property type="entry name" value="alpha/beta hydrolase"/>
    <property type="match status" value="1"/>
</dbReference>
<keyword evidence="3" id="KW-0378">Hydrolase</keyword>
<dbReference type="Proteomes" id="UP000011744">
    <property type="component" value="Unassembled WGS sequence"/>
</dbReference>
<dbReference type="AlphaFoldDB" id="M3A6M0"/>
<sequence>MDRFIAVFLVLLLLAGSARAAGLVEEDVAIKAAFRDGPLDLEGLVVRPDDGRRHPLVVLSHGAPRNADDREGMRARGQLSKAREFARRGWVAVVVMRRGYGESEGEYVESSGRCDSPDYVKSARTGAEDIRQAVAWMAAKPYVDASRVLAVGQSAGGLATVALAADPPPGLVAAVSFAGGRGSTRPDHVCTESRLVEAFGTFGRTARLPMLWVYARNDRFFGPALAARFHTAFTEAGGRAQFIAAPDFGTDGHYLFSSKGGERWTAHVEQFLAVHGLTQFERPLPPRDESAIAYPKGLSEKGRAAFVKYLDGPTHKAFVMSSSGAFGWRTGRKDVDEAVQDATEFCAAHSKKTCYAVMIDDDAVQ</sequence>
<dbReference type="PANTHER" id="PTHR22946">
    <property type="entry name" value="DIENELACTONE HYDROLASE DOMAIN-CONTAINING PROTEIN-RELATED"/>
    <property type="match status" value="1"/>
</dbReference>
<dbReference type="InterPro" id="IPR000383">
    <property type="entry name" value="Xaa-Pro-like_dom"/>
</dbReference>
<dbReference type="STRING" id="1244869.H261_18405"/>
<dbReference type="InterPro" id="IPR050261">
    <property type="entry name" value="FrsA_esterase"/>
</dbReference>
<gene>
    <name evidence="3" type="ORF">H261_18405</name>
</gene>
<proteinExistence type="predicted"/>
<dbReference type="eggNOG" id="COG0412">
    <property type="taxonomic scope" value="Bacteria"/>
</dbReference>
<comment type="caution">
    <text evidence="3">The sequence shown here is derived from an EMBL/GenBank/DDBJ whole genome shotgun (WGS) entry which is preliminary data.</text>
</comment>
<evidence type="ECO:0000259" key="2">
    <source>
        <dbReference type="Pfam" id="PF02129"/>
    </source>
</evidence>
<dbReference type="GO" id="GO:0016787">
    <property type="term" value="F:hydrolase activity"/>
    <property type="evidence" value="ECO:0007669"/>
    <property type="project" value="UniProtKB-KW"/>
</dbReference>
<protein>
    <submittedName>
        <fullName evidence="3">Dienelactone hydrolase</fullName>
    </submittedName>
</protein>
<name>M3A6M0_9PROT</name>
<keyword evidence="4" id="KW-1185">Reference proteome</keyword>
<reference evidence="3 4" key="1">
    <citation type="journal article" date="2014" name="Genome Announc.">
        <title>Draft Genome Sequence of Magnetospirillum sp. Strain SO-1, a Freshwater Magnetotactic Bacterium Isolated from the Ol'khovka River, Russia.</title>
        <authorList>
            <person name="Grouzdev D.S."/>
            <person name="Dziuba M.V."/>
            <person name="Sukhacheva M.S."/>
            <person name="Mardanov A.V."/>
            <person name="Beletskiy A.V."/>
            <person name="Kuznetsov B.B."/>
            <person name="Skryabin K.G."/>
        </authorList>
    </citation>
    <scope>NUCLEOTIDE SEQUENCE [LARGE SCALE GENOMIC DNA]</scope>
    <source>
        <strain evidence="3 4">SO-1</strain>
    </source>
</reference>
<dbReference type="EMBL" id="AONQ01000065">
    <property type="protein sequence ID" value="EME68458.1"/>
    <property type="molecule type" value="Genomic_DNA"/>
</dbReference>
<keyword evidence="1" id="KW-0732">Signal</keyword>
<dbReference type="Pfam" id="PF02129">
    <property type="entry name" value="Peptidase_S15"/>
    <property type="match status" value="1"/>
</dbReference>
<dbReference type="InterPro" id="IPR029058">
    <property type="entry name" value="AB_hydrolase_fold"/>
</dbReference>
<dbReference type="RefSeq" id="WP_008620437.1">
    <property type="nucleotide sequence ID" value="NZ_AONQ01000065.1"/>
</dbReference>
<dbReference type="OrthoDB" id="7839439at2"/>
<organism evidence="3 4">
    <name type="scientific">Paramagnetospirillum caucaseum</name>
    <dbReference type="NCBI Taxonomy" id="1244869"/>
    <lineage>
        <taxon>Bacteria</taxon>
        <taxon>Pseudomonadati</taxon>
        <taxon>Pseudomonadota</taxon>
        <taxon>Alphaproteobacteria</taxon>
        <taxon>Rhodospirillales</taxon>
        <taxon>Magnetospirillaceae</taxon>
        <taxon>Paramagnetospirillum</taxon>
    </lineage>
</organism>
<feature type="signal peptide" evidence="1">
    <location>
        <begin position="1"/>
        <end position="20"/>
    </location>
</feature>
<dbReference type="SUPFAM" id="SSF53474">
    <property type="entry name" value="alpha/beta-Hydrolases"/>
    <property type="match status" value="1"/>
</dbReference>
<dbReference type="PATRIC" id="fig|1244869.3.peg.3678"/>
<evidence type="ECO:0000256" key="1">
    <source>
        <dbReference type="SAM" id="SignalP"/>
    </source>
</evidence>
<feature type="domain" description="Xaa-Pro dipeptidyl-peptidase-like" evidence="2">
    <location>
        <begin position="40"/>
        <end position="198"/>
    </location>
</feature>
<evidence type="ECO:0000313" key="3">
    <source>
        <dbReference type="EMBL" id="EME68458.1"/>
    </source>
</evidence>
<accession>M3A6M0</accession>
<feature type="chain" id="PRO_5004030653" evidence="1">
    <location>
        <begin position="21"/>
        <end position="365"/>
    </location>
</feature>